<dbReference type="AlphaFoldDB" id="A0A8T4LBR3"/>
<dbReference type="InterPro" id="IPR006095">
    <property type="entry name" value="Glu/Leu/Phe/Val/Trp_DH"/>
</dbReference>
<dbReference type="PRINTS" id="PR00082">
    <property type="entry name" value="GLFDHDRGNASE"/>
</dbReference>
<dbReference type="CDD" id="cd01075">
    <property type="entry name" value="NAD_bind_Leu_Phe_Val_DH"/>
    <property type="match status" value="1"/>
</dbReference>
<organism evidence="8 9">
    <name type="scientific">Candidatus Iainarchaeum sp</name>
    <dbReference type="NCBI Taxonomy" id="3101447"/>
    <lineage>
        <taxon>Archaea</taxon>
        <taxon>Candidatus Iainarchaeota</taxon>
        <taxon>Candidatus Iainarchaeia</taxon>
        <taxon>Candidatus Iainarchaeales</taxon>
        <taxon>Candidatus Iainarchaeaceae</taxon>
        <taxon>Candidatus Iainarchaeum</taxon>
    </lineage>
</organism>
<feature type="domain" description="Glutamate/phenylalanine/leucine/valine/L-tryptophan dehydrogenase C-terminal" evidence="7">
    <location>
        <begin position="153"/>
        <end position="359"/>
    </location>
</feature>
<dbReference type="Pfam" id="PF00208">
    <property type="entry name" value="ELFV_dehydrog"/>
    <property type="match status" value="2"/>
</dbReference>
<evidence type="ECO:0000256" key="3">
    <source>
        <dbReference type="ARBA" id="ARBA00023002"/>
    </source>
</evidence>
<dbReference type="PIRSF" id="PIRSF000188">
    <property type="entry name" value="Phe_leu_dh"/>
    <property type="match status" value="1"/>
</dbReference>
<dbReference type="InterPro" id="IPR006096">
    <property type="entry name" value="Glu/Leu/Phe/Val/Trp_DH_C"/>
</dbReference>
<comment type="similarity">
    <text evidence="1 6">Belongs to the Glu/Leu/Phe/Val dehydrogenases family.</text>
</comment>
<dbReference type="PANTHER" id="PTHR42722:SF1">
    <property type="entry name" value="VALINE DEHYDROGENASE"/>
    <property type="match status" value="1"/>
</dbReference>
<dbReference type="Proteomes" id="UP000678237">
    <property type="component" value="Unassembled WGS sequence"/>
</dbReference>
<dbReference type="Pfam" id="PF02812">
    <property type="entry name" value="ELFV_dehydrog_N"/>
    <property type="match status" value="1"/>
</dbReference>
<dbReference type="Gene3D" id="3.40.50.720">
    <property type="entry name" value="NAD(P)-binding Rossmann-like Domain"/>
    <property type="match status" value="1"/>
</dbReference>
<comment type="subunit">
    <text evidence="2">Homohexamer.</text>
</comment>
<reference evidence="8" key="1">
    <citation type="submission" date="2021-03" db="EMBL/GenBank/DDBJ databases">
        <authorList>
            <person name="Jaffe A."/>
        </authorList>
    </citation>
    <scope>NUCLEOTIDE SEQUENCE</scope>
    <source>
        <strain evidence="8">RIFCSPLOWO2_01_FULL_58_19</strain>
    </source>
</reference>
<dbReference type="InterPro" id="IPR033524">
    <property type="entry name" value="Glu/Leu/Phe/Val_DH_AS"/>
</dbReference>
<dbReference type="InterPro" id="IPR036291">
    <property type="entry name" value="NAD(P)-bd_dom_sf"/>
</dbReference>
<dbReference type="Gene3D" id="3.40.50.10860">
    <property type="entry name" value="Leucine Dehydrogenase, chain A, domain 1"/>
    <property type="match status" value="1"/>
</dbReference>
<dbReference type="SMART" id="SM00839">
    <property type="entry name" value="ELFV_dehydrog"/>
    <property type="match status" value="1"/>
</dbReference>
<dbReference type="SUPFAM" id="SSF51735">
    <property type="entry name" value="NAD(P)-binding Rossmann-fold domains"/>
    <property type="match status" value="1"/>
</dbReference>
<dbReference type="InterPro" id="IPR046346">
    <property type="entry name" value="Aminoacid_DH-like_N_sf"/>
</dbReference>
<dbReference type="PANTHER" id="PTHR42722">
    <property type="entry name" value="LEUCINE DEHYDROGENASE"/>
    <property type="match status" value="1"/>
</dbReference>
<evidence type="ECO:0000313" key="9">
    <source>
        <dbReference type="Proteomes" id="UP000678237"/>
    </source>
</evidence>
<dbReference type="EMBL" id="JAGVWE010000005">
    <property type="protein sequence ID" value="MBS3063392.1"/>
    <property type="molecule type" value="Genomic_DNA"/>
</dbReference>
<evidence type="ECO:0000256" key="5">
    <source>
        <dbReference type="PIRSR" id="PIRSR000188-1"/>
    </source>
</evidence>
<sequence length="360" mass="37218">MYYSGEYRQSPLSFSPAAARTVSWSQEASGIQAVVALDSLALGPALGGTRARKYASLDEAEADAQALAAAMSYKAALAGLPLGGGKAVIDADLKGLDVKERAAFFADFGQFVDSLKGAYITTEDSGTTTEDMACIRQGTRYVVGLPEKMGGSGSPSPYTALGVLQGMKACAKKVFGKESLAGRTVAVQGVGSVGRELVALLVQAGAHVVCADLIKARVQEAKKKFGVQVVAPEEIHSVEADVFAPCALGDALNAKTVEALACKIVCGAANNQLASQEAGEALHEQGILYAPDYLVNAGGLIAVSAEPVVSGKAFDRAAVLERVQAIGARTEELLRFAEESVLSPAWAARVLAEQRLGGVP</sequence>
<keyword evidence="4" id="KW-0520">NAD</keyword>
<name>A0A8T4LBR3_9ARCH</name>
<dbReference type="GO" id="GO:0016639">
    <property type="term" value="F:oxidoreductase activity, acting on the CH-NH2 group of donors, NAD or NADP as acceptor"/>
    <property type="evidence" value="ECO:0007669"/>
    <property type="project" value="InterPro"/>
</dbReference>
<dbReference type="GO" id="GO:0006520">
    <property type="term" value="P:amino acid metabolic process"/>
    <property type="evidence" value="ECO:0007669"/>
    <property type="project" value="InterPro"/>
</dbReference>
<evidence type="ECO:0000256" key="6">
    <source>
        <dbReference type="RuleBase" id="RU004417"/>
    </source>
</evidence>
<comment type="caution">
    <text evidence="8">The sequence shown here is derived from an EMBL/GenBank/DDBJ whole genome shotgun (WGS) entry which is preliminary data.</text>
</comment>
<evidence type="ECO:0000313" key="8">
    <source>
        <dbReference type="EMBL" id="MBS3063392.1"/>
    </source>
</evidence>
<feature type="active site" description="Proton donor/acceptor" evidence="5">
    <location>
        <position position="86"/>
    </location>
</feature>
<dbReference type="InterPro" id="IPR006097">
    <property type="entry name" value="Glu/Leu/Phe/Val/Trp_DH_dimer"/>
</dbReference>
<keyword evidence="3 6" id="KW-0560">Oxidoreductase</keyword>
<accession>A0A8T4LBR3</accession>
<evidence type="ECO:0000256" key="4">
    <source>
        <dbReference type="ARBA" id="ARBA00023027"/>
    </source>
</evidence>
<evidence type="ECO:0000256" key="2">
    <source>
        <dbReference type="ARBA" id="ARBA00011643"/>
    </source>
</evidence>
<proteinExistence type="inferred from homology"/>
<evidence type="ECO:0000259" key="7">
    <source>
        <dbReference type="SMART" id="SM00839"/>
    </source>
</evidence>
<reference evidence="8" key="2">
    <citation type="submission" date="2021-05" db="EMBL/GenBank/DDBJ databases">
        <title>Protein family content uncovers lineage relationships and bacterial pathway maintenance mechanisms in DPANN archaea.</title>
        <authorList>
            <person name="Castelle C.J."/>
            <person name="Meheust R."/>
            <person name="Jaffe A.L."/>
            <person name="Seitz K."/>
            <person name="Gong X."/>
            <person name="Baker B.J."/>
            <person name="Banfield J.F."/>
        </authorList>
    </citation>
    <scope>NUCLEOTIDE SEQUENCE</scope>
    <source>
        <strain evidence="8">RIFCSPLOWO2_01_FULL_58_19</strain>
    </source>
</reference>
<protein>
    <submittedName>
        <fullName evidence="8">Glu/Leu/Phe/Val dehydrogenase</fullName>
    </submittedName>
</protein>
<dbReference type="InterPro" id="IPR016211">
    <property type="entry name" value="Glu/Phe/Leu/Val/Trp_DH_bac/arc"/>
</dbReference>
<evidence type="ECO:0000256" key="1">
    <source>
        <dbReference type="ARBA" id="ARBA00006382"/>
    </source>
</evidence>
<dbReference type="SUPFAM" id="SSF53223">
    <property type="entry name" value="Aminoacid dehydrogenase-like, N-terminal domain"/>
    <property type="match status" value="1"/>
</dbReference>
<gene>
    <name evidence="8" type="ORF">J4203_05970</name>
</gene>
<dbReference type="PROSITE" id="PS00074">
    <property type="entry name" value="GLFV_DEHYDROGENASE"/>
    <property type="match status" value="1"/>
</dbReference>